<proteinExistence type="predicted"/>
<feature type="compositionally biased region" description="Pro residues" evidence="1">
    <location>
        <begin position="9"/>
        <end position="31"/>
    </location>
</feature>
<protein>
    <submittedName>
        <fullName evidence="2">Uncharacterized protein</fullName>
    </submittedName>
</protein>
<sequence>MNKNTSVPQPTPTPQQPPLPPGQPLPQPAQPDYPAVWDVTRHPQQSHVQVPLAHAYNPQLMVSQLPWTSLPAVTGTSAFVQDQPEQAQGSATLTGAATALPCLKRALSPPTAPLKPSSNGTHRRQERHTTHPLPSCNCTSRFHVDGIVRSLFALNCSSCQSHYSSSSCFSTSSYIINGTTTSRSAGPNTILLNVTISCIEHSGELAPTRCTLFGMRLWGFVMLMRCIVNEKVSTVAEGGSVLLFR</sequence>
<evidence type="ECO:0000256" key="1">
    <source>
        <dbReference type="SAM" id="MobiDB-lite"/>
    </source>
</evidence>
<reference evidence="2 3" key="1">
    <citation type="submission" date="2014-04" db="EMBL/GenBank/DDBJ databases">
        <title>Evolutionary Origins and Diversification of the Mycorrhizal Mutualists.</title>
        <authorList>
            <consortium name="DOE Joint Genome Institute"/>
            <consortium name="Mycorrhizal Genomics Consortium"/>
            <person name="Kohler A."/>
            <person name="Kuo A."/>
            <person name="Nagy L.G."/>
            <person name="Floudas D."/>
            <person name="Copeland A."/>
            <person name="Barry K.W."/>
            <person name="Cichocki N."/>
            <person name="Veneault-Fourrey C."/>
            <person name="LaButti K."/>
            <person name="Lindquist E.A."/>
            <person name="Lipzen A."/>
            <person name="Lundell T."/>
            <person name="Morin E."/>
            <person name="Murat C."/>
            <person name="Riley R."/>
            <person name="Ohm R."/>
            <person name="Sun H."/>
            <person name="Tunlid A."/>
            <person name="Henrissat B."/>
            <person name="Grigoriev I.V."/>
            <person name="Hibbett D.S."/>
            <person name="Martin F."/>
        </authorList>
    </citation>
    <scope>NUCLEOTIDE SEQUENCE [LARGE SCALE GENOMIC DNA]</scope>
    <source>
        <strain evidence="2 3">Koide BX008</strain>
    </source>
</reference>
<feature type="region of interest" description="Disordered" evidence="1">
    <location>
        <begin position="1"/>
        <end position="35"/>
    </location>
</feature>
<evidence type="ECO:0000313" key="2">
    <source>
        <dbReference type="EMBL" id="KIL57325.1"/>
    </source>
</evidence>
<name>A0A0C2S3S3_AMAMK</name>
<organism evidence="2 3">
    <name type="scientific">Amanita muscaria (strain Koide BX008)</name>
    <dbReference type="NCBI Taxonomy" id="946122"/>
    <lineage>
        <taxon>Eukaryota</taxon>
        <taxon>Fungi</taxon>
        <taxon>Dikarya</taxon>
        <taxon>Basidiomycota</taxon>
        <taxon>Agaricomycotina</taxon>
        <taxon>Agaricomycetes</taxon>
        <taxon>Agaricomycetidae</taxon>
        <taxon>Agaricales</taxon>
        <taxon>Pluteineae</taxon>
        <taxon>Amanitaceae</taxon>
        <taxon>Amanita</taxon>
    </lineage>
</organism>
<dbReference type="Proteomes" id="UP000054549">
    <property type="component" value="Unassembled WGS sequence"/>
</dbReference>
<evidence type="ECO:0000313" key="3">
    <source>
        <dbReference type="Proteomes" id="UP000054549"/>
    </source>
</evidence>
<keyword evidence="3" id="KW-1185">Reference proteome</keyword>
<dbReference type="HOGENOM" id="CLU_1133325_0_0_1"/>
<dbReference type="InParanoid" id="A0A0C2S3S3"/>
<gene>
    <name evidence="2" type="ORF">M378DRAFT_395594</name>
</gene>
<dbReference type="AlphaFoldDB" id="A0A0C2S3S3"/>
<accession>A0A0C2S3S3</accession>
<feature type="region of interest" description="Disordered" evidence="1">
    <location>
        <begin position="107"/>
        <end position="130"/>
    </location>
</feature>
<dbReference type="EMBL" id="KN818374">
    <property type="protein sequence ID" value="KIL57325.1"/>
    <property type="molecule type" value="Genomic_DNA"/>
</dbReference>